<evidence type="ECO:0000313" key="3">
    <source>
        <dbReference type="Proteomes" id="UP000814176"/>
    </source>
</evidence>
<dbReference type="GeneID" id="72004505"/>
<dbReference type="Pfam" id="PF05764">
    <property type="entry name" value="YL1"/>
    <property type="match status" value="1"/>
</dbReference>
<dbReference type="InterPro" id="IPR046757">
    <property type="entry name" value="YL1_N"/>
</dbReference>
<dbReference type="RefSeq" id="XP_047778916.1">
    <property type="nucleotide sequence ID" value="XM_047923773.1"/>
</dbReference>
<feature type="domain" description="Vps72/YL1 N-terminal" evidence="1">
    <location>
        <begin position="12"/>
        <end position="85"/>
    </location>
</feature>
<evidence type="ECO:0000259" key="1">
    <source>
        <dbReference type="Pfam" id="PF05764"/>
    </source>
</evidence>
<sequence length="92" mass="10552">MAEHDDTLVMRRSKRATAGNRMEAALAEFRAEDVGMDVEEDVDFVVVKDEEDAFESDFESTDEEAQEDINVLEERKAWDDERQPRKVCGLPS</sequence>
<dbReference type="EMBL" id="JADCUA010000010">
    <property type="protein sequence ID" value="KAH9836678.1"/>
    <property type="molecule type" value="Genomic_DNA"/>
</dbReference>
<reference evidence="2 3" key="1">
    <citation type="journal article" date="2021" name="Environ. Microbiol.">
        <title>Gene family expansions and transcriptome signatures uncover fungal adaptations to wood decay.</title>
        <authorList>
            <person name="Hage H."/>
            <person name="Miyauchi S."/>
            <person name="Viragh M."/>
            <person name="Drula E."/>
            <person name="Min B."/>
            <person name="Chaduli D."/>
            <person name="Navarro D."/>
            <person name="Favel A."/>
            <person name="Norest M."/>
            <person name="Lesage-Meessen L."/>
            <person name="Balint B."/>
            <person name="Merenyi Z."/>
            <person name="de Eugenio L."/>
            <person name="Morin E."/>
            <person name="Martinez A.T."/>
            <person name="Baldrian P."/>
            <person name="Stursova M."/>
            <person name="Martinez M.J."/>
            <person name="Novotny C."/>
            <person name="Magnuson J.K."/>
            <person name="Spatafora J.W."/>
            <person name="Maurice S."/>
            <person name="Pangilinan J."/>
            <person name="Andreopoulos W."/>
            <person name="LaButti K."/>
            <person name="Hundley H."/>
            <person name="Na H."/>
            <person name="Kuo A."/>
            <person name="Barry K."/>
            <person name="Lipzen A."/>
            <person name="Henrissat B."/>
            <person name="Riley R."/>
            <person name="Ahrendt S."/>
            <person name="Nagy L.G."/>
            <person name="Grigoriev I.V."/>
            <person name="Martin F."/>
            <person name="Rosso M.N."/>
        </authorList>
    </citation>
    <scope>NUCLEOTIDE SEQUENCE [LARGE SCALE GENOMIC DNA]</scope>
    <source>
        <strain evidence="2 3">CIRM-BRFM 1785</strain>
    </source>
</reference>
<gene>
    <name evidence="2" type="ORF">C8Q71DRAFT_759178</name>
</gene>
<comment type="caution">
    <text evidence="2">The sequence shown here is derived from an EMBL/GenBank/DDBJ whole genome shotgun (WGS) entry which is preliminary data.</text>
</comment>
<dbReference type="Proteomes" id="UP000814176">
    <property type="component" value="Unassembled WGS sequence"/>
</dbReference>
<keyword evidence="3" id="KW-1185">Reference proteome</keyword>
<name>A0ABQ8KFW6_9APHY</name>
<protein>
    <recommendedName>
        <fullName evidence="1">Vps72/YL1 N-terminal domain-containing protein</fullName>
    </recommendedName>
</protein>
<accession>A0ABQ8KFW6</accession>
<evidence type="ECO:0000313" key="2">
    <source>
        <dbReference type="EMBL" id="KAH9836678.1"/>
    </source>
</evidence>
<proteinExistence type="predicted"/>
<organism evidence="2 3">
    <name type="scientific">Rhodofomes roseus</name>
    <dbReference type="NCBI Taxonomy" id="34475"/>
    <lineage>
        <taxon>Eukaryota</taxon>
        <taxon>Fungi</taxon>
        <taxon>Dikarya</taxon>
        <taxon>Basidiomycota</taxon>
        <taxon>Agaricomycotina</taxon>
        <taxon>Agaricomycetes</taxon>
        <taxon>Polyporales</taxon>
        <taxon>Rhodofomes</taxon>
    </lineage>
</organism>